<dbReference type="GO" id="GO:0035965">
    <property type="term" value="P:cardiolipin acyl-chain remodeling"/>
    <property type="evidence" value="ECO:0007669"/>
    <property type="project" value="TreeGrafter"/>
</dbReference>
<dbReference type="EMBL" id="QWIT01000260">
    <property type="protein sequence ID" value="RMZ27179.1"/>
    <property type="molecule type" value="Genomic_DNA"/>
</dbReference>
<evidence type="ECO:0000256" key="3">
    <source>
        <dbReference type="ARBA" id="ARBA00023098"/>
    </source>
</evidence>
<evidence type="ECO:0000256" key="5">
    <source>
        <dbReference type="ARBA" id="ARBA00023315"/>
    </source>
</evidence>
<comment type="similarity">
    <text evidence="6">Belongs to the taffazin family.</text>
</comment>
<dbReference type="InterPro" id="IPR000872">
    <property type="entry name" value="Tafazzin"/>
</dbReference>
<keyword evidence="3" id="KW-0443">Lipid metabolism</keyword>
<evidence type="ECO:0000313" key="7">
    <source>
        <dbReference type="EMBL" id="RMZ04479.1"/>
    </source>
</evidence>
<dbReference type="OrthoDB" id="193467at2759"/>
<organism evidence="7 9">
    <name type="scientific">Hortaea werneckii</name>
    <name type="common">Black yeast</name>
    <name type="synonym">Cladosporium werneckii</name>
    <dbReference type="NCBI Taxonomy" id="91943"/>
    <lineage>
        <taxon>Eukaryota</taxon>
        <taxon>Fungi</taxon>
        <taxon>Dikarya</taxon>
        <taxon>Ascomycota</taxon>
        <taxon>Pezizomycotina</taxon>
        <taxon>Dothideomycetes</taxon>
        <taxon>Dothideomycetidae</taxon>
        <taxon>Mycosphaerellales</taxon>
        <taxon>Teratosphaeriaceae</taxon>
        <taxon>Hortaea</taxon>
    </lineage>
</organism>
<evidence type="ECO:0000256" key="1">
    <source>
        <dbReference type="ARBA" id="ARBA00004170"/>
    </source>
</evidence>
<dbReference type="GO" id="GO:0031966">
    <property type="term" value="C:mitochondrial membrane"/>
    <property type="evidence" value="ECO:0007669"/>
    <property type="project" value="TreeGrafter"/>
</dbReference>
<keyword evidence="4" id="KW-0472">Membrane</keyword>
<comment type="subcellular location">
    <subcellularLocation>
        <location evidence="1">Membrane</location>
        <topology evidence="1">Peripheral membrane protein</topology>
    </subcellularLocation>
</comment>
<keyword evidence="2" id="KW-0808">Transferase</keyword>
<name>A0A3M7GTX4_HORWE</name>
<dbReference type="PANTHER" id="PTHR12497:SF0">
    <property type="entry name" value="TAFAZZIN"/>
    <property type="match status" value="1"/>
</dbReference>
<evidence type="ECO:0000256" key="4">
    <source>
        <dbReference type="ARBA" id="ARBA00023136"/>
    </source>
</evidence>
<dbReference type="Proteomes" id="UP000281677">
    <property type="component" value="Unassembled WGS sequence"/>
</dbReference>
<proteinExistence type="inferred from homology"/>
<dbReference type="GO" id="GO:0007007">
    <property type="term" value="P:inner mitochondrial membrane organization"/>
    <property type="evidence" value="ECO:0007669"/>
    <property type="project" value="TreeGrafter"/>
</dbReference>
<dbReference type="Proteomes" id="UP000280598">
    <property type="component" value="Unassembled WGS sequence"/>
</dbReference>
<evidence type="ECO:0000313" key="8">
    <source>
        <dbReference type="EMBL" id="RMZ27179.1"/>
    </source>
</evidence>
<protein>
    <recommendedName>
        <fullName evidence="6">Tafazzin family protein</fullName>
    </recommendedName>
</protein>
<sequence length="116" mass="13718">MATEERPYKPSLPWRITSAIEIGVVGFLSRSFLYALNRTETYGIDNLLEILDRRSDESKRTRGLITAYRLDDPLMWGVLPYRYHWDPNNMRWALGSYDICFKNKSVITRIVYFGQF</sequence>
<dbReference type="AlphaFoldDB" id="A0A3M7GTX4"/>
<evidence type="ECO:0000256" key="2">
    <source>
        <dbReference type="ARBA" id="ARBA00022679"/>
    </source>
</evidence>
<gene>
    <name evidence="8" type="ORF">D0859_08749</name>
    <name evidence="7" type="ORF">D0860_06363</name>
</gene>
<dbReference type="GO" id="GO:0047184">
    <property type="term" value="F:1-acylglycerophosphocholine O-acyltransferase activity"/>
    <property type="evidence" value="ECO:0007669"/>
    <property type="project" value="TreeGrafter"/>
</dbReference>
<evidence type="ECO:0000256" key="6">
    <source>
        <dbReference type="RuleBase" id="RU365062"/>
    </source>
</evidence>
<dbReference type="EMBL" id="QWIS01000144">
    <property type="protein sequence ID" value="RMZ04479.1"/>
    <property type="molecule type" value="Genomic_DNA"/>
</dbReference>
<accession>A0A3M7GTX4</accession>
<keyword evidence="5" id="KW-0012">Acyltransferase</keyword>
<evidence type="ECO:0000313" key="10">
    <source>
        <dbReference type="Proteomes" id="UP000281677"/>
    </source>
</evidence>
<dbReference type="PANTHER" id="PTHR12497">
    <property type="entry name" value="TAZ PROTEIN TAFAZZIN"/>
    <property type="match status" value="1"/>
</dbReference>
<reference evidence="9 10" key="1">
    <citation type="journal article" date="2018" name="BMC Genomics">
        <title>Genomic evidence for intraspecific hybridization in a clonal and extremely halotolerant yeast.</title>
        <authorList>
            <person name="Gostincar C."/>
            <person name="Stajich J.E."/>
            <person name="Zupancic J."/>
            <person name="Zalar P."/>
            <person name="Gunde-Cimerman N."/>
        </authorList>
    </citation>
    <scope>NUCLEOTIDE SEQUENCE [LARGE SCALE GENOMIC DNA]</scope>
    <source>
        <strain evidence="8 10">EXF-120</strain>
        <strain evidence="7 9">EXF-562</strain>
    </source>
</reference>
<evidence type="ECO:0000313" key="9">
    <source>
        <dbReference type="Proteomes" id="UP000280598"/>
    </source>
</evidence>
<comment type="caution">
    <text evidence="7">The sequence shown here is derived from an EMBL/GenBank/DDBJ whole genome shotgun (WGS) entry which is preliminary data.</text>
</comment>